<protein>
    <submittedName>
        <fullName evidence="1">Uncharacterized protein</fullName>
    </submittedName>
</protein>
<name>A0AA96WDF5_9CYAN</name>
<gene>
    <name evidence="1" type="ORF">HJG54_10065</name>
</gene>
<accession>A0AA96WDF5</accession>
<proteinExistence type="predicted"/>
<dbReference type="AlphaFoldDB" id="A0AA96WDF5"/>
<evidence type="ECO:0000313" key="1">
    <source>
        <dbReference type="EMBL" id="WNZ23164.1"/>
    </source>
</evidence>
<dbReference type="EMBL" id="CP053586">
    <property type="protein sequence ID" value="WNZ23164.1"/>
    <property type="molecule type" value="Genomic_DNA"/>
</dbReference>
<sequence length="93" mass="10188">METLAYLHGAENLEQSEAKELNLGSLKAVVTTGLIAAGVTAGVTALDATTNSASAYGYGRGCCRRVVVRPCYYPRHYYAYPVYYRPCRSGCYY</sequence>
<organism evidence="1">
    <name type="scientific">Leptolyngbya sp. NK1-12</name>
    <dbReference type="NCBI Taxonomy" id="2547451"/>
    <lineage>
        <taxon>Bacteria</taxon>
        <taxon>Bacillati</taxon>
        <taxon>Cyanobacteriota</taxon>
        <taxon>Cyanophyceae</taxon>
        <taxon>Leptolyngbyales</taxon>
        <taxon>Leptolyngbyaceae</taxon>
        <taxon>Leptolyngbya group</taxon>
        <taxon>Leptolyngbya</taxon>
    </lineage>
</organism>
<dbReference type="RefSeq" id="WP_036004279.1">
    <property type="nucleotide sequence ID" value="NZ_CP053586.1"/>
</dbReference>
<reference evidence="1" key="1">
    <citation type="submission" date="2020-05" db="EMBL/GenBank/DDBJ databases">
        <authorList>
            <person name="Zhu T."/>
            <person name="Keshari N."/>
            <person name="Lu X."/>
        </authorList>
    </citation>
    <scope>NUCLEOTIDE SEQUENCE</scope>
    <source>
        <strain evidence="1">NK1-12</strain>
    </source>
</reference>